<gene>
    <name evidence="2" type="ORF">GCM10008939_19380</name>
</gene>
<feature type="transmembrane region" description="Helical" evidence="1">
    <location>
        <begin position="379"/>
        <end position="401"/>
    </location>
</feature>
<reference evidence="2" key="1">
    <citation type="journal article" date="2014" name="Int. J. Syst. Evol. Microbiol.">
        <title>Complete genome sequence of Corynebacterium casei LMG S-19264T (=DSM 44701T), isolated from a smear-ripened cheese.</title>
        <authorList>
            <consortium name="US DOE Joint Genome Institute (JGI-PGF)"/>
            <person name="Walter F."/>
            <person name="Albersmeier A."/>
            <person name="Kalinowski J."/>
            <person name="Ruckert C."/>
        </authorList>
    </citation>
    <scope>NUCLEOTIDE SEQUENCE</scope>
    <source>
        <strain evidence="2">JCM 14371</strain>
    </source>
</reference>
<keyword evidence="3" id="KW-1185">Reference proteome</keyword>
<keyword evidence="1" id="KW-1133">Transmembrane helix</keyword>
<dbReference type="RefSeq" id="WP_306415611.1">
    <property type="nucleotide sequence ID" value="NZ_BMOE01000005.1"/>
</dbReference>
<dbReference type="Pfam" id="PF12679">
    <property type="entry name" value="ABC2_membrane_2"/>
    <property type="match status" value="1"/>
</dbReference>
<protein>
    <submittedName>
        <fullName evidence="2">ABC transporter</fullName>
    </submittedName>
</protein>
<sequence>MTALRPLRWAFVWMVARKELLSTVRDRRTLTSSVLMPLLLIPLFTVGFPLLLNRAFSGQGEDRQKVGVIGTLPDALRRTLTLDRGRERGVQLLPVTDAVRAVQDGTVQAVLSVPSPLPTRAGAGSGRVDLYARLGNLKAESGVISKLRAALEAYNGDLVRADLRARGLPDTYLTPVTVQEHDASRPQEAASGQLAFIIPMFLLQFILAGGTATAIDSTAGEKERGTLEVLLVSPVRRAEVVVGKLLATTCTALTSAAFGLLGLLLSGPVATLFLKSQVSRVSSTLGGQLNVSAGSLGVLVLMALSAALLLSALLIAVSIFARSFREAQTYITPVSLLIVIPAVGLQFADFIGRSAGLYAIPLVNAMVVILDVVKGSLSVPMALLAAGVNLLVTVALVLLALRSFGREQVIFRT</sequence>
<evidence type="ECO:0000313" key="2">
    <source>
        <dbReference type="EMBL" id="GGJ75231.1"/>
    </source>
</evidence>
<reference evidence="2" key="2">
    <citation type="submission" date="2020-09" db="EMBL/GenBank/DDBJ databases">
        <authorList>
            <person name="Sun Q."/>
            <person name="Ohkuma M."/>
        </authorList>
    </citation>
    <scope>NUCLEOTIDE SEQUENCE</scope>
    <source>
        <strain evidence="2">JCM 14371</strain>
    </source>
</reference>
<feature type="transmembrane region" description="Helical" evidence="1">
    <location>
        <begin position="327"/>
        <end position="348"/>
    </location>
</feature>
<evidence type="ECO:0000313" key="3">
    <source>
        <dbReference type="Proteomes" id="UP000635726"/>
    </source>
</evidence>
<keyword evidence="1" id="KW-0472">Membrane</keyword>
<organism evidence="2 3">
    <name type="scientific">Deinococcus aquiradiocola</name>
    <dbReference type="NCBI Taxonomy" id="393059"/>
    <lineage>
        <taxon>Bacteria</taxon>
        <taxon>Thermotogati</taxon>
        <taxon>Deinococcota</taxon>
        <taxon>Deinococci</taxon>
        <taxon>Deinococcales</taxon>
        <taxon>Deinococcaceae</taxon>
        <taxon>Deinococcus</taxon>
    </lineage>
</organism>
<name>A0A917UQG6_9DEIO</name>
<feature type="transmembrane region" description="Helical" evidence="1">
    <location>
        <begin position="295"/>
        <end position="321"/>
    </location>
</feature>
<dbReference type="AlphaFoldDB" id="A0A917UQG6"/>
<comment type="caution">
    <text evidence="2">The sequence shown here is derived from an EMBL/GenBank/DDBJ whole genome shotgun (WGS) entry which is preliminary data.</text>
</comment>
<evidence type="ECO:0000256" key="1">
    <source>
        <dbReference type="SAM" id="Phobius"/>
    </source>
</evidence>
<proteinExistence type="predicted"/>
<feature type="transmembrane region" description="Helical" evidence="1">
    <location>
        <begin position="34"/>
        <end position="56"/>
    </location>
</feature>
<feature type="transmembrane region" description="Helical" evidence="1">
    <location>
        <begin position="252"/>
        <end position="274"/>
    </location>
</feature>
<keyword evidence="1" id="KW-0812">Transmembrane</keyword>
<accession>A0A917UQG6</accession>
<dbReference type="GO" id="GO:0140359">
    <property type="term" value="F:ABC-type transporter activity"/>
    <property type="evidence" value="ECO:0007669"/>
    <property type="project" value="InterPro"/>
</dbReference>
<feature type="transmembrane region" description="Helical" evidence="1">
    <location>
        <begin position="355"/>
        <end position="373"/>
    </location>
</feature>
<dbReference type="EMBL" id="BMOE01000005">
    <property type="protein sequence ID" value="GGJ75231.1"/>
    <property type="molecule type" value="Genomic_DNA"/>
</dbReference>
<dbReference type="GO" id="GO:0005886">
    <property type="term" value="C:plasma membrane"/>
    <property type="evidence" value="ECO:0007669"/>
    <property type="project" value="UniProtKB-SubCell"/>
</dbReference>
<feature type="transmembrane region" description="Helical" evidence="1">
    <location>
        <begin position="194"/>
        <end position="215"/>
    </location>
</feature>
<dbReference type="Proteomes" id="UP000635726">
    <property type="component" value="Unassembled WGS sequence"/>
</dbReference>
<dbReference type="PANTHER" id="PTHR43471">
    <property type="entry name" value="ABC TRANSPORTER PERMEASE"/>
    <property type="match status" value="1"/>
</dbReference>
<dbReference type="PANTHER" id="PTHR43471:SF3">
    <property type="entry name" value="ABC TRANSPORTER PERMEASE PROTEIN NATB"/>
    <property type="match status" value="1"/>
</dbReference>